<dbReference type="AlphaFoldDB" id="A0A9D2A5L5"/>
<feature type="domain" description="PKD" evidence="2">
    <location>
        <begin position="29"/>
        <end position="101"/>
    </location>
</feature>
<accession>A0A9D2A5L5</accession>
<feature type="region of interest" description="Disordered" evidence="1">
    <location>
        <begin position="589"/>
        <end position="610"/>
    </location>
</feature>
<dbReference type="InterPro" id="IPR035986">
    <property type="entry name" value="PKD_dom_sf"/>
</dbReference>
<dbReference type="SUPFAM" id="SSF49299">
    <property type="entry name" value="PKD domain"/>
    <property type="match status" value="2"/>
</dbReference>
<dbReference type="Gene3D" id="2.130.10.10">
    <property type="entry name" value="YVTN repeat-like/Quinoprotein amine dehydrogenase"/>
    <property type="match status" value="1"/>
</dbReference>
<reference evidence="3" key="2">
    <citation type="submission" date="2021-04" db="EMBL/GenBank/DDBJ databases">
        <authorList>
            <person name="Gilroy R."/>
        </authorList>
    </citation>
    <scope>NUCLEOTIDE SEQUENCE</scope>
    <source>
        <strain evidence="3">ChiHjej12B11-24981</strain>
    </source>
</reference>
<dbReference type="EMBL" id="DXCK01000130">
    <property type="protein sequence ID" value="HIZ02547.1"/>
    <property type="molecule type" value="Genomic_DNA"/>
</dbReference>
<dbReference type="SMART" id="SM00564">
    <property type="entry name" value="PQQ"/>
    <property type="match status" value="5"/>
</dbReference>
<dbReference type="Pfam" id="PF13360">
    <property type="entry name" value="PQQ_2"/>
    <property type="match status" value="1"/>
</dbReference>
<sequence length="610" mass="63965">MRTLTFLLLASVLTFVTSCKDDDTVYNTAADAGFSVGNEYEVGEPITFTDNTVPEEGTTIVSWLWKFGDEAGSTSNEQNPTFTYMKDGNYTVSLTVTDSNGLKARHEQVVTIINPTTPDFTTDKEEYEMGETVQFTDATTTKTGTTITAWHWSFGDADGNTSDEQNPVFVYTEPGSYAVTLTVTDSYDLEASVTKNITVYDPAAAASLEWSALLGGKVQAGSSAALSPDGSTVYMMRSLSGSDVAALVAYDAASGSQKWMADLSVLMQGVSPTAQAKDIFSSPSVDDNGNVYMIVRDLQSENDRNLYTISVASDGSLRWAVPVATPGSNLYATTPAIAADGNIFVAHRDGKVVSLTPDGQYTEYASTGLSNITSGVAISRSGMVYVTGGNSLGLFGYNPSTDASWTYNTNFGGASTAMIGALKSSTVAIGTDGTVYSVSDAADGTGIIFAVDGTTGTEKWAYSTVSAIPDGGVALGADGTIYASGGEHLASTSSAGIYALNPDGTLKWHYPSSASVQTSPVVDSRGYIHFVDAEATYYVLTAEGELFSSLSLGDACASSPVMDAQGNLYVAVNANGQYQVVCASSKGDSYATDSPWPMRGGNPQRTGLQK</sequence>
<name>A0A9D2A5L5_9BACE</name>
<dbReference type="PANTHER" id="PTHR36842:SF1">
    <property type="entry name" value="PROTEIN TOLB"/>
    <property type="match status" value="1"/>
</dbReference>
<dbReference type="PROSITE" id="PS51257">
    <property type="entry name" value="PROKAR_LIPOPROTEIN"/>
    <property type="match status" value="1"/>
</dbReference>
<dbReference type="SMART" id="SM00089">
    <property type="entry name" value="PKD"/>
    <property type="match status" value="2"/>
</dbReference>
<dbReference type="Gene3D" id="2.40.128.630">
    <property type="match status" value="1"/>
</dbReference>
<reference evidence="3" key="1">
    <citation type="journal article" date="2021" name="PeerJ">
        <title>Extensive microbial diversity within the chicken gut microbiome revealed by metagenomics and culture.</title>
        <authorList>
            <person name="Gilroy R."/>
            <person name="Ravi A."/>
            <person name="Getino M."/>
            <person name="Pursley I."/>
            <person name="Horton D.L."/>
            <person name="Alikhan N.F."/>
            <person name="Baker D."/>
            <person name="Gharbi K."/>
            <person name="Hall N."/>
            <person name="Watson M."/>
            <person name="Adriaenssens E.M."/>
            <person name="Foster-Nyarko E."/>
            <person name="Jarju S."/>
            <person name="Secka A."/>
            <person name="Antonio M."/>
            <person name="Oren A."/>
            <person name="Chaudhuri R.R."/>
            <person name="La Ragione R."/>
            <person name="Hildebrand F."/>
            <person name="Pallen M.J."/>
        </authorList>
    </citation>
    <scope>NUCLEOTIDE SEQUENCE</scope>
    <source>
        <strain evidence="3">ChiHjej12B11-24981</strain>
    </source>
</reference>
<dbReference type="Proteomes" id="UP000824023">
    <property type="component" value="Unassembled WGS sequence"/>
</dbReference>
<dbReference type="InterPro" id="IPR002372">
    <property type="entry name" value="PQQ_rpt_dom"/>
</dbReference>
<gene>
    <name evidence="3" type="ORF">H9819_09930</name>
</gene>
<evidence type="ECO:0000313" key="4">
    <source>
        <dbReference type="Proteomes" id="UP000824023"/>
    </source>
</evidence>
<proteinExistence type="predicted"/>
<dbReference type="InterPro" id="IPR015943">
    <property type="entry name" value="WD40/YVTN_repeat-like_dom_sf"/>
</dbReference>
<dbReference type="InterPro" id="IPR022409">
    <property type="entry name" value="PKD/Chitinase_dom"/>
</dbReference>
<protein>
    <submittedName>
        <fullName evidence="3">PKD domain-containing protein</fullName>
    </submittedName>
</protein>
<comment type="caution">
    <text evidence="3">The sequence shown here is derived from an EMBL/GenBank/DDBJ whole genome shotgun (WGS) entry which is preliminary data.</text>
</comment>
<evidence type="ECO:0000313" key="3">
    <source>
        <dbReference type="EMBL" id="HIZ02547.1"/>
    </source>
</evidence>
<dbReference type="InterPro" id="IPR011047">
    <property type="entry name" value="Quinoprotein_ADH-like_sf"/>
</dbReference>
<feature type="domain" description="PKD" evidence="2">
    <location>
        <begin position="139"/>
        <end position="206"/>
    </location>
</feature>
<dbReference type="SUPFAM" id="SSF63829">
    <property type="entry name" value="Calcium-dependent phosphotriesterase"/>
    <property type="match status" value="1"/>
</dbReference>
<evidence type="ECO:0000256" key="1">
    <source>
        <dbReference type="SAM" id="MobiDB-lite"/>
    </source>
</evidence>
<organism evidence="3 4">
    <name type="scientific">Candidatus Bacteroides merdipullorum</name>
    <dbReference type="NCBI Taxonomy" id="2838474"/>
    <lineage>
        <taxon>Bacteria</taxon>
        <taxon>Pseudomonadati</taxon>
        <taxon>Bacteroidota</taxon>
        <taxon>Bacteroidia</taxon>
        <taxon>Bacteroidales</taxon>
        <taxon>Bacteroidaceae</taxon>
        <taxon>Bacteroides</taxon>
    </lineage>
</organism>
<dbReference type="SUPFAM" id="SSF50998">
    <property type="entry name" value="Quinoprotein alcohol dehydrogenase-like"/>
    <property type="match status" value="1"/>
</dbReference>
<dbReference type="InterPro" id="IPR000601">
    <property type="entry name" value="PKD_dom"/>
</dbReference>
<dbReference type="Gene3D" id="2.60.40.10">
    <property type="entry name" value="Immunoglobulins"/>
    <property type="match status" value="2"/>
</dbReference>
<evidence type="ECO:0000259" key="2">
    <source>
        <dbReference type="PROSITE" id="PS50093"/>
    </source>
</evidence>
<dbReference type="InterPro" id="IPR013783">
    <property type="entry name" value="Ig-like_fold"/>
</dbReference>
<dbReference type="CDD" id="cd00146">
    <property type="entry name" value="PKD"/>
    <property type="match status" value="2"/>
</dbReference>
<dbReference type="PANTHER" id="PTHR36842">
    <property type="entry name" value="PROTEIN TOLB HOMOLOG"/>
    <property type="match status" value="1"/>
</dbReference>
<dbReference type="InterPro" id="IPR018391">
    <property type="entry name" value="PQQ_b-propeller_rpt"/>
</dbReference>
<dbReference type="PROSITE" id="PS50093">
    <property type="entry name" value="PKD"/>
    <property type="match status" value="2"/>
</dbReference>
<dbReference type="Pfam" id="PF18911">
    <property type="entry name" value="PKD_4"/>
    <property type="match status" value="2"/>
</dbReference>